<dbReference type="PANTHER" id="PTHR22946:SF9">
    <property type="entry name" value="POLYKETIDE TRANSFERASE AF380"/>
    <property type="match status" value="1"/>
</dbReference>
<dbReference type="InterPro" id="IPR000073">
    <property type="entry name" value="AB_hydrolase_1"/>
</dbReference>
<accession>A0ABQ5JEE9</accession>
<gene>
    <name evidence="4" type="ORF">LPAF129_00600</name>
</gene>
<evidence type="ECO:0000256" key="1">
    <source>
        <dbReference type="ARBA" id="ARBA00022801"/>
    </source>
</evidence>
<feature type="domain" description="AB hydrolase-1" evidence="3">
    <location>
        <begin position="28"/>
        <end position="187"/>
    </location>
</feature>
<sequence length="250" mass="27980">MITVSEKQPNGLPVLEVIDENLMNDKLPLIIFYHGWTNCKEVVLTQGYELAKKGYRVLLPEALYHGVRAEGEVREHVLSFWEIIFKSVTEFPQLVDFYQKKDLIKDDQIGVGGFSMGGITTCMLMAAYPQITGGVVISGTPHPVEFAQTLLQALPADDRLTPEFIDQQLSGVAAYDLALHPEKLAGRPLHFWHGDADDQVPCKMTQEFCATASKQVETQKVSLHLSAGAQHKLSYAVTEEMVQNFQQYLK</sequence>
<evidence type="ECO:0000259" key="3">
    <source>
        <dbReference type="Pfam" id="PF00561"/>
    </source>
</evidence>
<dbReference type="Proteomes" id="UP001055149">
    <property type="component" value="Unassembled WGS sequence"/>
</dbReference>
<reference evidence="4" key="1">
    <citation type="journal article" date="2022" name="Int. J. Syst. Evol. Microbiol.">
        <title>A novel species of lactic acid bacteria, Ligilactobacillus pabuli sp. nov., isolated from alfalfa silage.</title>
        <authorList>
            <person name="Tohno M."/>
            <person name="Tanizawa Y."/>
            <person name="Sawada H."/>
            <person name="Sakamoto M."/>
            <person name="Ohkuma M."/>
            <person name="Kobayashi H."/>
        </authorList>
    </citation>
    <scope>NUCLEOTIDE SEQUENCE</scope>
    <source>
        <strain evidence="4">AF129</strain>
    </source>
</reference>
<dbReference type="EMBL" id="BQXH01000001">
    <property type="protein sequence ID" value="GKS80375.1"/>
    <property type="molecule type" value="Genomic_DNA"/>
</dbReference>
<organism evidence="4 5">
    <name type="scientific">Ligilactobacillus pabuli</name>
    <dbReference type="NCBI Taxonomy" id="2886039"/>
    <lineage>
        <taxon>Bacteria</taxon>
        <taxon>Bacillati</taxon>
        <taxon>Bacillota</taxon>
        <taxon>Bacilli</taxon>
        <taxon>Lactobacillales</taxon>
        <taxon>Lactobacillaceae</taxon>
        <taxon>Ligilactobacillus</taxon>
    </lineage>
</organism>
<evidence type="ECO:0000256" key="2">
    <source>
        <dbReference type="ARBA" id="ARBA00038115"/>
    </source>
</evidence>
<dbReference type="SUPFAM" id="SSF53474">
    <property type="entry name" value="alpha/beta-Hydrolases"/>
    <property type="match status" value="1"/>
</dbReference>
<comment type="similarity">
    <text evidence="2">Belongs to the AB hydrolase superfamily. FUS2 hydrolase family.</text>
</comment>
<comment type="caution">
    <text evidence="4">The sequence shown here is derived from an EMBL/GenBank/DDBJ whole genome shotgun (WGS) entry which is preliminary data.</text>
</comment>
<dbReference type="InterPro" id="IPR029058">
    <property type="entry name" value="AB_hydrolase_fold"/>
</dbReference>
<keyword evidence="5" id="KW-1185">Reference proteome</keyword>
<dbReference type="Pfam" id="PF00561">
    <property type="entry name" value="Abhydrolase_1"/>
    <property type="match status" value="1"/>
</dbReference>
<evidence type="ECO:0000313" key="4">
    <source>
        <dbReference type="EMBL" id="GKS80375.1"/>
    </source>
</evidence>
<dbReference type="PANTHER" id="PTHR22946">
    <property type="entry name" value="DIENELACTONE HYDROLASE DOMAIN-CONTAINING PROTEIN-RELATED"/>
    <property type="match status" value="1"/>
</dbReference>
<evidence type="ECO:0000313" key="5">
    <source>
        <dbReference type="Proteomes" id="UP001055149"/>
    </source>
</evidence>
<name>A0ABQ5JEE9_9LACO</name>
<proteinExistence type="inferred from homology"/>
<dbReference type="RefSeq" id="WP_244053851.1">
    <property type="nucleotide sequence ID" value="NZ_BQXH01000001.1"/>
</dbReference>
<dbReference type="InterPro" id="IPR050261">
    <property type="entry name" value="FrsA_esterase"/>
</dbReference>
<keyword evidence="1" id="KW-0378">Hydrolase</keyword>
<protein>
    <recommendedName>
        <fullName evidence="3">AB hydrolase-1 domain-containing protein</fullName>
    </recommendedName>
</protein>
<dbReference type="Gene3D" id="3.40.50.1820">
    <property type="entry name" value="alpha/beta hydrolase"/>
    <property type="match status" value="1"/>
</dbReference>